<dbReference type="GeneID" id="98123186"/>
<evidence type="ECO:0000256" key="2">
    <source>
        <dbReference type="ARBA" id="ARBA00025783"/>
    </source>
</evidence>
<evidence type="ECO:0000256" key="5">
    <source>
        <dbReference type="ARBA" id="ARBA00048763"/>
    </source>
</evidence>
<comment type="similarity">
    <text evidence="2">Belongs to the methyltransferase superfamily. Trimethylguanosine synthase family.</text>
</comment>
<proteinExistence type="inferred from homology"/>
<organism evidence="8 9">
    <name type="scientific">Remersonia thermophila</name>
    <dbReference type="NCBI Taxonomy" id="72144"/>
    <lineage>
        <taxon>Eukaryota</taxon>
        <taxon>Fungi</taxon>
        <taxon>Dikarya</taxon>
        <taxon>Ascomycota</taxon>
        <taxon>Pezizomycotina</taxon>
        <taxon>Sordariomycetes</taxon>
        <taxon>Sordariomycetidae</taxon>
        <taxon>Sordariales</taxon>
        <taxon>Sordariales incertae sedis</taxon>
        <taxon>Remersonia</taxon>
    </lineage>
</organism>
<dbReference type="Proteomes" id="UP001600064">
    <property type="component" value="Unassembled WGS sequence"/>
</dbReference>
<evidence type="ECO:0000256" key="4">
    <source>
        <dbReference type="ARBA" id="ARBA00048740"/>
    </source>
</evidence>
<dbReference type="SUPFAM" id="SSF53335">
    <property type="entry name" value="S-adenosyl-L-methionine-dependent methyltransferases"/>
    <property type="match status" value="1"/>
</dbReference>
<dbReference type="CDD" id="cd02440">
    <property type="entry name" value="AdoMet_MTases"/>
    <property type="match status" value="1"/>
</dbReference>
<dbReference type="PANTHER" id="PTHR14741">
    <property type="entry name" value="S-ADENOSYLMETHIONINE-DEPENDENT METHYLTRANSFERASE RELATED"/>
    <property type="match status" value="1"/>
</dbReference>
<evidence type="ECO:0000256" key="3">
    <source>
        <dbReference type="ARBA" id="ARBA00047418"/>
    </source>
</evidence>
<accession>A0ABR4DIX4</accession>
<evidence type="ECO:0000313" key="8">
    <source>
        <dbReference type="EMBL" id="KAL2270105.1"/>
    </source>
</evidence>
<dbReference type="InterPro" id="IPR029063">
    <property type="entry name" value="SAM-dependent_MTases_sf"/>
</dbReference>
<dbReference type="Gene3D" id="3.40.50.150">
    <property type="entry name" value="Vaccinia Virus protein VP39"/>
    <property type="match status" value="1"/>
</dbReference>
<gene>
    <name evidence="8" type="ORF">VTJ83DRAFT_2289</name>
</gene>
<comment type="caution">
    <text evidence="8">The sequence shown here is derived from an EMBL/GenBank/DDBJ whole genome shotgun (WGS) entry which is preliminary data.</text>
</comment>
<evidence type="ECO:0000256" key="6">
    <source>
        <dbReference type="ARBA" id="ARBA00049075"/>
    </source>
</evidence>
<protein>
    <recommendedName>
        <fullName evidence="1">Trimethylguanosine synthase</fullName>
    </recommendedName>
    <alternativeName>
        <fullName evidence="7">Cap-specific guanine-N(2) methyltransferase</fullName>
    </alternativeName>
</protein>
<dbReference type="Pfam" id="PF09445">
    <property type="entry name" value="Methyltransf_15"/>
    <property type="match status" value="1"/>
</dbReference>
<evidence type="ECO:0000256" key="7">
    <source>
        <dbReference type="ARBA" id="ARBA00049790"/>
    </source>
</evidence>
<evidence type="ECO:0000313" key="9">
    <source>
        <dbReference type="Proteomes" id="UP001600064"/>
    </source>
</evidence>
<comment type="catalytic activity">
    <reaction evidence="3">
        <text>a 5'-end (N(2),N(7)-dimethyl 5'-triphosphoguanosine)-ribonucleoside in snoRNA + S-adenosyl-L-methionine = a 5'-end (N(2),N(2),N(7)-trimethyl 5'-triphosphoguanosine)-ribonucleoside in snoRNA + S-adenosyl-L-homocysteine + H(+)</text>
        <dbReference type="Rhea" id="RHEA:78507"/>
        <dbReference type="Rhea" id="RHEA-COMP:19088"/>
        <dbReference type="Rhea" id="RHEA-COMP:19090"/>
        <dbReference type="ChEBI" id="CHEBI:15378"/>
        <dbReference type="ChEBI" id="CHEBI:57856"/>
        <dbReference type="ChEBI" id="CHEBI:59789"/>
        <dbReference type="ChEBI" id="CHEBI:167623"/>
        <dbReference type="ChEBI" id="CHEBI:172880"/>
    </reaction>
    <physiologicalReaction direction="left-to-right" evidence="3">
        <dbReference type="Rhea" id="RHEA:78508"/>
    </physiologicalReaction>
</comment>
<reference evidence="8 9" key="1">
    <citation type="journal article" date="2024" name="Commun. Biol.">
        <title>Comparative genomic analysis of thermophilic fungi reveals convergent evolutionary adaptations and gene losses.</title>
        <authorList>
            <person name="Steindorff A.S."/>
            <person name="Aguilar-Pontes M.V."/>
            <person name="Robinson A.J."/>
            <person name="Andreopoulos B."/>
            <person name="LaButti K."/>
            <person name="Kuo A."/>
            <person name="Mondo S."/>
            <person name="Riley R."/>
            <person name="Otillar R."/>
            <person name="Haridas S."/>
            <person name="Lipzen A."/>
            <person name="Grimwood J."/>
            <person name="Schmutz J."/>
            <person name="Clum A."/>
            <person name="Reid I.D."/>
            <person name="Moisan M.C."/>
            <person name="Butler G."/>
            <person name="Nguyen T.T.M."/>
            <person name="Dewar K."/>
            <person name="Conant G."/>
            <person name="Drula E."/>
            <person name="Henrissat B."/>
            <person name="Hansel C."/>
            <person name="Singer S."/>
            <person name="Hutchinson M.I."/>
            <person name="de Vries R.P."/>
            <person name="Natvig D.O."/>
            <person name="Powell A.J."/>
            <person name="Tsang A."/>
            <person name="Grigoriev I.V."/>
        </authorList>
    </citation>
    <scope>NUCLEOTIDE SEQUENCE [LARGE SCALE GENOMIC DNA]</scope>
    <source>
        <strain evidence="8 9">ATCC 22073</strain>
    </source>
</reference>
<dbReference type="RefSeq" id="XP_070868829.1">
    <property type="nucleotide sequence ID" value="XM_071008542.1"/>
</dbReference>
<comment type="catalytic activity">
    <reaction evidence="6">
        <text>a 5'-end (N(7)-methyl 5'-triphosphoguanosine)-ribonucleoside in snRNA + S-adenosyl-L-methionine = a 5'-end (N(2),N(7)-dimethyl 5'-triphosphoguanosine)-ribonucleoside in snRNA + S-adenosyl-L-homocysteine + H(+)</text>
        <dbReference type="Rhea" id="RHEA:78471"/>
        <dbReference type="Rhea" id="RHEA-COMP:19085"/>
        <dbReference type="Rhea" id="RHEA-COMP:19087"/>
        <dbReference type="ChEBI" id="CHEBI:15378"/>
        <dbReference type="ChEBI" id="CHEBI:57856"/>
        <dbReference type="ChEBI" id="CHEBI:59789"/>
        <dbReference type="ChEBI" id="CHEBI:156461"/>
        <dbReference type="ChEBI" id="CHEBI:172880"/>
    </reaction>
    <physiologicalReaction direction="left-to-right" evidence="6">
        <dbReference type="Rhea" id="RHEA:78472"/>
    </physiologicalReaction>
</comment>
<keyword evidence="9" id="KW-1185">Reference proteome</keyword>
<dbReference type="EMBL" id="JAZGUE010000002">
    <property type="protein sequence ID" value="KAL2270105.1"/>
    <property type="molecule type" value="Genomic_DNA"/>
</dbReference>
<comment type="catalytic activity">
    <reaction evidence="5">
        <text>a 5'-end (N(2),N(7)-dimethyl 5'-triphosphoguanosine)-ribonucleoside in snRNA + S-adenosyl-L-methionine = a 5'-end (N(2),N(2),N(7)-trimethyl 5'-triphosphoguanosine)-ribonucleoside in snRNA + S-adenosyl-L-homocysteine + H(+)</text>
        <dbReference type="Rhea" id="RHEA:78479"/>
        <dbReference type="Rhea" id="RHEA-COMP:19087"/>
        <dbReference type="Rhea" id="RHEA-COMP:19089"/>
        <dbReference type="ChEBI" id="CHEBI:15378"/>
        <dbReference type="ChEBI" id="CHEBI:57856"/>
        <dbReference type="ChEBI" id="CHEBI:59789"/>
        <dbReference type="ChEBI" id="CHEBI:167623"/>
        <dbReference type="ChEBI" id="CHEBI:172880"/>
    </reaction>
    <physiologicalReaction direction="left-to-right" evidence="5">
        <dbReference type="Rhea" id="RHEA:78480"/>
    </physiologicalReaction>
</comment>
<evidence type="ECO:0000256" key="1">
    <source>
        <dbReference type="ARBA" id="ARBA00018517"/>
    </source>
</evidence>
<dbReference type="PANTHER" id="PTHR14741:SF32">
    <property type="entry name" value="TRIMETHYLGUANOSINE SYNTHASE"/>
    <property type="match status" value="1"/>
</dbReference>
<comment type="catalytic activity">
    <reaction evidence="4">
        <text>a 5'-end (N(7)-methyl 5'-triphosphoguanosine)-ribonucleoside in snoRNA + S-adenosyl-L-methionine = a 5'-end (N(2),N(7)-dimethyl 5'-triphosphoguanosine)-ribonucleoside in snoRNA + S-adenosyl-L-homocysteine + H(+)</text>
        <dbReference type="Rhea" id="RHEA:78475"/>
        <dbReference type="Rhea" id="RHEA-COMP:19086"/>
        <dbReference type="Rhea" id="RHEA-COMP:19088"/>
        <dbReference type="ChEBI" id="CHEBI:15378"/>
        <dbReference type="ChEBI" id="CHEBI:57856"/>
        <dbReference type="ChEBI" id="CHEBI:59789"/>
        <dbReference type="ChEBI" id="CHEBI:156461"/>
        <dbReference type="ChEBI" id="CHEBI:172880"/>
    </reaction>
    <physiologicalReaction direction="left-to-right" evidence="4">
        <dbReference type="Rhea" id="RHEA:78476"/>
    </physiologicalReaction>
</comment>
<name>A0ABR4DIX4_9PEZI</name>
<dbReference type="InterPro" id="IPR019012">
    <property type="entry name" value="RNA_cap_Gua-N2-MeTrfase"/>
</dbReference>
<sequence length="282" mass="31853">MAIRPLEDQLPLPEDECLHFTEESEVPPELKKYWHQRYSLFEWYDYRVCLTHDAWFGVTPEAVAHRIAMDMPSHSLSNPPKDTIVDLFAGVGGNTIAFALSGKWDRVIGIERDPATLACAQHNASVYEVPDGVITWVLADSLDYLARIKQLQQQHRGATGRKESHSVDPALHLDVSRTVLFASPPWGGVNYRDQDVFDLSTMRPYSLETLHEACRPMEHALYLPRTSDMRQIAKLAPNDGTKLEVVQYCMEGASKAMVVYVPAEEEASHRPEGVKKRAQKTP</sequence>